<evidence type="ECO:0000313" key="15">
    <source>
        <dbReference type="Proteomes" id="UP001595384"/>
    </source>
</evidence>
<comment type="caution">
    <text evidence="14">The sequence shown here is derived from an EMBL/GenBank/DDBJ whole genome shotgun (WGS) entry which is preliminary data.</text>
</comment>
<keyword evidence="10 11" id="KW-0472">Membrane</keyword>
<evidence type="ECO:0000256" key="7">
    <source>
        <dbReference type="ARBA" id="ARBA00022777"/>
    </source>
</evidence>
<keyword evidence="15" id="KW-1185">Reference proteome</keyword>
<feature type="transmembrane region" description="Helical" evidence="11">
    <location>
        <begin position="12"/>
        <end position="34"/>
    </location>
</feature>
<dbReference type="InterPro" id="IPR003660">
    <property type="entry name" value="HAMP_dom"/>
</dbReference>
<organism evidence="14 15">
    <name type="scientific">Vibrio zhugei</name>
    <dbReference type="NCBI Taxonomy" id="2479546"/>
    <lineage>
        <taxon>Bacteria</taxon>
        <taxon>Pseudomonadati</taxon>
        <taxon>Pseudomonadota</taxon>
        <taxon>Gammaproteobacteria</taxon>
        <taxon>Vibrionales</taxon>
        <taxon>Vibrionaceae</taxon>
        <taxon>Vibrio</taxon>
    </lineage>
</organism>
<keyword evidence="5" id="KW-0808">Transferase</keyword>
<comment type="subcellular location">
    <subcellularLocation>
        <location evidence="2">Membrane</location>
    </subcellularLocation>
</comment>
<dbReference type="SUPFAM" id="SSF55874">
    <property type="entry name" value="ATPase domain of HSP90 chaperone/DNA topoisomerase II/histidine kinase"/>
    <property type="match status" value="1"/>
</dbReference>
<evidence type="ECO:0000256" key="9">
    <source>
        <dbReference type="ARBA" id="ARBA00023012"/>
    </source>
</evidence>
<accession>A0ABV7C765</accession>
<proteinExistence type="predicted"/>
<dbReference type="SUPFAM" id="SSF47384">
    <property type="entry name" value="Homodimeric domain of signal transducing histidine kinase"/>
    <property type="match status" value="1"/>
</dbReference>
<dbReference type="Proteomes" id="UP001595384">
    <property type="component" value="Unassembled WGS sequence"/>
</dbReference>
<dbReference type="RefSeq" id="WP_123017091.1">
    <property type="nucleotide sequence ID" value="NZ_AP024911.1"/>
</dbReference>
<dbReference type="SMART" id="SM00387">
    <property type="entry name" value="HATPase_c"/>
    <property type="match status" value="1"/>
</dbReference>
<dbReference type="PROSITE" id="PS50885">
    <property type="entry name" value="HAMP"/>
    <property type="match status" value="1"/>
</dbReference>
<evidence type="ECO:0000259" key="13">
    <source>
        <dbReference type="PROSITE" id="PS50885"/>
    </source>
</evidence>
<dbReference type="PANTHER" id="PTHR45436:SF1">
    <property type="entry name" value="SENSOR PROTEIN QSEC"/>
    <property type="match status" value="1"/>
</dbReference>
<dbReference type="InterPro" id="IPR036097">
    <property type="entry name" value="HisK_dim/P_sf"/>
</dbReference>
<keyword evidence="8 11" id="KW-1133">Transmembrane helix</keyword>
<feature type="transmembrane region" description="Helical" evidence="11">
    <location>
        <begin position="161"/>
        <end position="180"/>
    </location>
</feature>
<dbReference type="InterPro" id="IPR036890">
    <property type="entry name" value="HATPase_C_sf"/>
</dbReference>
<evidence type="ECO:0000256" key="3">
    <source>
        <dbReference type="ARBA" id="ARBA00012438"/>
    </source>
</evidence>
<evidence type="ECO:0000256" key="11">
    <source>
        <dbReference type="SAM" id="Phobius"/>
    </source>
</evidence>
<keyword evidence="9" id="KW-0902">Two-component regulatory system</keyword>
<evidence type="ECO:0000256" key="5">
    <source>
        <dbReference type="ARBA" id="ARBA00022679"/>
    </source>
</evidence>
<keyword evidence="6 11" id="KW-0812">Transmembrane</keyword>
<dbReference type="PRINTS" id="PR00344">
    <property type="entry name" value="BCTRLSENSOR"/>
</dbReference>
<keyword evidence="7 14" id="KW-0418">Kinase</keyword>
<dbReference type="InterPro" id="IPR004358">
    <property type="entry name" value="Sig_transdc_His_kin-like_C"/>
</dbReference>
<feature type="domain" description="HAMP" evidence="13">
    <location>
        <begin position="181"/>
        <end position="232"/>
    </location>
</feature>
<evidence type="ECO:0000256" key="2">
    <source>
        <dbReference type="ARBA" id="ARBA00004370"/>
    </source>
</evidence>
<gene>
    <name evidence="14" type="ORF">ACFODT_04085</name>
</gene>
<dbReference type="InterPro" id="IPR013727">
    <property type="entry name" value="2CSK_N"/>
</dbReference>
<evidence type="ECO:0000259" key="12">
    <source>
        <dbReference type="PROSITE" id="PS50109"/>
    </source>
</evidence>
<dbReference type="SMART" id="SM00388">
    <property type="entry name" value="HisKA"/>
    <property type="match status" value="1"/>
</dbReference>
<dbReference type="Pfam" id="PF00672">
    <property type="entry name" value="HAMP"/>
    <property type="match status" value="1"/>
</dbReference>
<keyword evidence="4" id="KW-0597">Phosphoprotein</keyword>
<dbReference type="EC" id="2.7.13.3" evidence="3"/>
<dbReference type="Pfam" id="PF08521">
    <property type="entry name" value="2CSK_N"/>
    <property type="match status" value="1"/>
</dbReference>
<sequence length="455" mass="51405">MINLQSLSQRLYFAIASALILLTLFIFFISTWVLEEKSERLYDNMLIAVTKKIDDKLVVKNNKIHLDMDYFSIDTLSDVRSEKIFYRIIAPNGDLLAGFEGLPLAPKPKEQSIVLYNTVYSGTPLRAAQYTARTLIGDAIIVIAESKHGRHATLSGLKRQIILVALFTCIGTLILVAFIVRKGLKPLNQLQQEIRLRSETNLNPIDTNVPPEVEALVQSLNNLMARLQKSIEISHNFNSDLSHQLRTPLAEMKMQLDMYHRSPQTEDLNGLERNIALMTRLTEQMLHYAKIQNRTVSSEYWTNVDIVAFCRHFCQKHAPMVFNRGQSIAFETTVASVQCHIDETLLESALLNLIENSLKYGSPTHREGEIIMRLTRDNQTVSISITDQGHGVNQQALQSMLERKVRLDRSKQGFGLGLAIVKQVVEMHGGQLHIVNALPRGLKVTLSGLHILCED</sequence>
<evidence type="ECO:0000256" key="10">
    <source>
        <dbReference type="ARBA" id="ARBA00023136"/>
    </source>
</evidence>
<dbReference type="EMBL" id="JBHRSE010000030">
    <property type="protein sequence ID" value="MFC3023009.1"/>
    <property type="molecule type" value="Genomic_DNA"/>
</dbReference>
<dbReference type="InterPro" id="IPR005467">
    <property type="entry name" value="His_kinase_dom"/>
</dbReference>
<dbReference type="CDD" id="cd00082">
    <property type="entry name" value="HisKA"/>
    <property type="match status" value="1"/>
</dbReference>
<dbReference type="InterPro" id="IPR003661">
    <property type="entry name" value="HisK_dim/P_dom"/>
</dbReference>
<dbReference type="CDD" id="cd00075">
    <property type="entry name" value="HATPase"/>
    <property type="match status" value="1"/>
</dbReference>
<dbReference type="Gene3D" id="6.10.340.10">
    <property type="match status" value="1"/>
</dbReference>
<evidence type="ECO:0000256" key="1">
    <source>
        <dbReference type="ARBA" id="ARBA00000085"/>
    </source>
</evidence>
<evidence type="ECO:0000313" key="14">
    <source>
        <dbReference type="EMBL" id="MFC3023009.1"/>
    </source>
</evidence>
<dbReference type="Gene3D" id="1.10.287.130">
    <property type="match status" value="1"/>
</dbReference>
<dbReference type="InterPro" id="IPR003594">
    <property type="entry name" value="HATPase_dom"/>
</dbReference>
<feature type="domain" description="Histidine kinase" evidence="12">
    <location>
        <begin position="240"/>
        <end position="447"/>
    </location>
</feature>
<dbReference type="PROSITE" id="PS50109">
    <property type="entry name" value="HIS_KIN"/>
    <property type="match status" value="1"/>
</dbReference>
<evidence type="ECO:0000256" key="6">
    <source>
        <dbReference type="ARBA" id="ARBA00022692"/>
    </source>
</evidence>
<reference evidence="15" key="1">
    <citation type="journal article" date="2019" name="Int. J. Syst. Evol. Microbiol.">
        <title>The Global Catalogue of Microorganisms (GCM) 10K type strain sequencing project: providing services to taxonomists for standard genome sequencing and annotation.</title>
        <authorList>
            <consortium name="The Broad Institute Genomics Platform"/>
            <consortium name="The Broad Institute Genome Sequencing Center for Infectious Disease"/>
            <person name="Wu L."/>
            <person name="Ma J."/>
        </authorList>
    </citation>
    <scope>NUCLEOTIDE SEQUENCE [LARGE SCALE GENOMIC DNA]</scope>
    <source>
        <strain evidence="15">KCTC 62784</strain>
    </source>
</reference>
<dbReference type="Gene3D" id="3.30.565.10">
    <property type="entry name" value="Histidine kinase-like ATPase, C-terminal domain"/>
    <property type="match status" value="1"/>
</dbReference>
<dbReference type="InterPro" id="IPR050428">
    <property type="entry name" value="TCS_sensor_his_kinase"/>
</dbReference>
<comment type="catalytic activity">
    <reaction evidence="1">
        <text>ATP + protein L-histidine = ADP + protein N-phospho-L-histidine.</text>
        <dbReference type="EC" id="2.7.13.3"/>
    </reaction>
</comment>
<evidence type="ECO:0000256" key="8">
    <source>
        <dbReference type="ARBA" id="ARBA00022989"/>
    </source>
</evidence>
<dbReference type="PANTHER" id="PTHR45436">
    <property type="entry name" value="SENSOR HISTIDINE KINASE YKOH"/>
    <property type="match status" value="1"/>
</dbReference>
<name>A0ABV7C765_9VIBR</name>
<protein>
    <recommendedName>
        <fullName evidence="3">histidine kinase</fullName>
        <ecNumber evidence="3">2.7.13.3</ecNumber>
    </recommendedName>
</protein>
<evidence type="ECO:0000256" key="4">
    <source>
        <dbReference type="ARBA" id="ARBA00022553"/>
    </source>
</evidence>
<dbReference type="Pfam" id="PF00512">
    <property type="entry name" value="HisKA"/>
    <property type="match status" value="1"/>
</dbReference>
<dbReference type="GO" id="GO:0016301">
    <property type="term" value="F:kinase activity"/>
    <property type="evidence" value="ECO:0007669"/>
    <property type="project" value="UniProtKB-KW"/>
</dbReference>
<dbReference type="Pfam" id="PF02518">
    <property type="entry name" value="HATPase_c"/>
    <property type="match status" value="1"/>
</dbReference>